<dbReference type="GO" id="GO:0004190">
    <property type="term" value="F:aspartic-type endopeptidase activity"/>
    <property type="evidence" value="ECO:0007669"/>
    <property type="project" value="InterPro"/>
</dbReference>
<comment type="caution">
    <text evidence="10">The sequence shown here is derived from an EMBL/GenBank/DDBJ whole genome shotgun (WGS) entry which is preliminary data.</text>
</comment>
<keyword evidence="7" id="KW-1133">Transmembrane helix</keyword>
<dbReference type="EMBL" id="BEGY01000042">
    <property type="protein sequence ID" value="GAX79365.1"/>
    <property type="molecule type" value="Genomic_DNA"/>
</dbReference>
<keyword evidence="5" id="KW-0732">Signal</keyword>
<dbReference type="InterPro" id="IPR021109">
    <property type="entry name" value="Peptidase_aspartic_dom_sf"/>
</dbReference>
<dbReference type="GO" id="GO:0006508">
    <property type="term" value="P:proteolysis"/>
    <property type="evidence" value="ECO:0007669"/>
    <property type="project" value="UniProtKB-KW"/>
</dbReference>
<organism evidence="10 11">
    <name type="scientific">Chlamydomonas eustigma</name>
    <dbReference type="NCBI Taxonomy" id="1157962"/>
    <lineage>
        <taxon>Eukaryota</taxon>
        <taxon>Viridiplantae</taxon>
        <taxon>Chlorophyta</taxon>
        <taxon>core chlorophytes</taxon>
        <taxon>Chlorophyceae</taxon>
        <taxon>CS clade</taxon>
        <taxon>Chlamydomonadales</taxon>
        <taxon>Chlamydomonadaceae</taxon>
        <taxon>Chlamydomonas</taxon>
    </lineage>
</organism>
<comment type="subcellular location">
    <subcellularLocation>
        <location evidence="1">Membrane</location>
    </subcellularLocation>
</comment>
<evidence type="ECO:0000256" key="4">
    <source>
        <dbReference type="ARBA" id="ARBA00022692"/>
    </source>
</evidence>
<evidence type="ECO:0000259" key="9">
    <source>
        <dbReference type="Pfam" id="PF14543"/>
    </source>
</evidence>
<sequence>MSSPYRYDIQVGSENIPATFTADTGSGIINFFCSHCVNSPTVYNPFNSTTRVDSSPRKCATVVEGSNSTCQWNYTYVPSLEFVAGNITTDRLTILGSNPPLTLQKAYMGCAYCNNERGVDFPVPCPAFIPAKSSSNGFFGGLDRGASSLISQVVASNKSVADVLGFCTPRFPVPVAGYIILGQARPKGLHVQKTPLLNPKEFNMVAKALAWNASRTSRLVNRYFSVITHVSFDNYSFAIHNIVNSTAHLDTGGGPVVSLPQHFYKAYVKAVTARALSLATHPSTCRQVRYIRLH</sequence>
<gene>
    <name evidence="10" type="ORF">CEUSTIGMA_g6807.t1</name>
</gene>
<dbReference type="Gene3D" id="2.40.70.10">
    <property type="entry name" value="Acid Proteases"/>
    <property type="match status" value="1"/>
</dbReference>
<dbReference type="Proteomes" id="UP000232323">
    <property type="component" value="Unassembled WGS sequence"/>
</dbReference>
<evidence type="ECO:0000256" key="2">
    <source>
        <dbReference type="ARBA" id="ARBA00007447"/>
    </source>
</evidence>
<evidence type="ECO:0000313" key="10">
    <source>
        <dbReference type="EMBL" id="GAX79365.1"/>
    </source>
</evidence>
<dbReference type="InterPro" id="IPR001461">
    <property type="entry name" value="Aspartic_peptidase_A1"/>
</dbReference>
<dbReference type="SUPFAM" id="SSF50630">
    <property type="entry name" value="Acid proteases"/>
    <property type="match status" value="1"/>
</dbReference>
<evidence type="ECO:0000256" key="1">
    <source>
        <dbReference type="ARBA" id="ARBA00004370"/>
    </source>
</evidence>
<dbReference type="GO" id="GO:0016020">
    <property type="term" value="C:membrane"/>
    <property type="evidence" value="ECO:0007669"/>
    <property type="project" value="UniProtKB-SubCell"/>
</dbReference>
<dbReference type="PANTHER" id="PTHR13683">
    <property type="entry name" value="ASPARTYL PROTEASES"/>
    <property type="match status" value="1"/>
</dbReference>
<keyword evidence="8" id="KW-0472">Membrane</keyword>
<keyword evidence="6" id="KW-0378">Hydrolase</keyword>
<proteinExistence type="inferred from homology"/>
<keyword evidence="4" id="KW-0812">Transmembrane</keyword>
<name>A0A250X8G8_9CHLO</name>
<evidence type="ECO:0000256" key="3">
    <source>
        <dbReference type="ARBA" id="ARBA00022670"/>
    </source>
</evidence>
<dbReference type="InterPro" id="IPR032861">
    <property type="entry name" value="TAXi_N"/>
</dbReference>
<reference evidence="10 11" key="1">
    <citation type="submission" date="2017-08" db="EMBL/GenBank/DDBJ databases">
        <title>Acidophilic green algal genome provides insights into adaptation to an acidic environment.</title>
        <authorList>
            <person name="Hirooka S."/>
            <person name="Hirose Y."/>
            <person name="Kanesaki Y."/>
            <person name="Higuchi S."/>
            <person name="Fujiwara T."/>
            <person name="Onuma R."/>
            <person name="Era A."/>
            <person name="Ohbayashi R."/>
            <person name="Uzuka A."/>
            <person name="Nozaki H."/>
            <person name="Yoshikawa H."/>
            <person name="Miyagishima S.Y."/>
        </authorList>
    </citation>
    <scope>NUCLEOTIDE SEQUENCE [LARGE SCALE GENOMIC DNA]</scope>
    <source>
        <strain evidence="10 11">NIES-2499</strain>
    </source>
</reference>
<protein>
    <recommendedName>
        <fullName evidence="9">Xylanase inhibitor N-terminal domain-containing protein</fullName>
    </recommendedName>
</protein>
<accession>A0A250X8G8</accession>
<comment type="similarity">
    <text evidence="2">Belongs to the peptidase A1 family.</text>
</comment>
<keyword evidence="3" id="KW-0645">Protease</keyword>
<dbReference type="AlphaFoldDB" id="A0A250X8G8"/>
<dbReference type="PANTHER" id="PTHR13683:SF375">
    <property type="entry name" value="PEPTIDASE A1 DOMAIN-CONTAINING PROTEIN"/>
    <property type="match status" value="1"/>
</dbReference>
<evidence type="ECO:0000313" key="11">
    <source>
        <dbReference type="Proteomes" id="UP000232323"/>
    </source>
</evidence>
<feature type="domain" description="Xylanase inhibitor N-terminal" evidence="9">
    <location>
        <begin position="5"/>
        <end position="182"/>
    </location>
</feature>
<evidence type="ECO:0000256" key="8">
    <source>
        <dbReference type="ARBA" id="ARBA00023136"/>
    </source>
</evidence>
<keyword evidence="11" id="KW-1185">Reference proteome</keyword>
<dbReference type="Pfam" id="PF14543">
    <property type="entry name" value="TAXi_N"/>
    <property type="match status" value="1"/>
</dbReference>
<evidence type="ECO:0000256" key="5">
    <source>
        <dbReference type="ARBA" id="ARBA00022729"/>
    </source>
</evidence>
<evidence type="ECO:0000256" key="6">
    <source>
        <dbReference type="ARBA" id="ARBA00022801"/>
    </source>
</evidence>
<evidence type="ECO:0000256" key="7">
    <source>
        <dbReference type="ARBA" id="ARBA00022989"/>
    </source>
</evidence>